<feature type="region of interest" description="Disordered" evidence="1">
    <location>
        <begin position="20"/>
        <end position="42"/>
    </location>
</feature>
<keyword evidence="3" id="KW-1185">Reference proteome</keyword>
<dbReference type="Proteomes" id="UP001313282">
    <property type="component" value="Unassembled WGS sequence"/>
</dbReference>
<dbReference type="AlphaFoldDB" id="A0AAN8MIQ6"/>
<proteinExistence type="predicted"/>
<comment type="caution">
    <text evidence="2">The sequence shown here is derived from an EMBL/GenBank/DDBJ whole genome shotgun (WGS) entry which is preliminary data.</text>
</comment>
<gene>
    <name evidence="2" type="ORF">TWF718_003449</name>
</gene>
<reference evidence="2 3" key="1">
    <citation type="submission" date="2019-10" db="EMBL/GenBank/DDBJ databases">
        <authorList>
            <person name="Palmer J.M."/>
        </authorList>
    </citation>
    <scope>NUCLEOTIDE SEQUENCE [LARGE SCALE GENOMIC DNA]</scope>
    <source>
        <strain evidence="2 3">TWF718</strain>
    </source>
</reference>
<evidence type="ECO:0000313" key="2">
    <source>
        <dbReference type="EMBL" id="KAK6330022.1"/>
    </source>
</evidence>
<evidence type="ECO:0000313" key="3">
    <source>
        <dbReference type="Proteomes" id="UP001313282"/>
    </source>
</evidence>
<name>A0AAN8MIQ6_9PEZI</name>
<organism evidence="2 3">
    <name type="scientific">Orbilia javanica</name>
    <dbReference type="NCBI Taxonomy" id="47235"/>
    <lineage>
        <taxon>Eukaryota</taxon>
        <taxon>Fungi</taxon>
        <taxon>Dikarya</taxon>
        <taxon>Ascomycota</taxon>
        <taxon>Pezizomycotina</taxon>
        <taxon>Orbiliomycetes</taxon>
        <taxon>Orbiliales</taxon>
        <taxon>Orbiliaceae</taxon>
        <taxon>Orbilia</taxon>
    </lineage>
</organism>
<accession>A0AAN8MIQ6</accession>
<dbReference type="CDD" id="cd09917">
    <property type="entry name" value="F-box_SF"/>
    <property type="match status" value="1"/>
</dbReference>
<feature type="compositionally biased region" description="Low complexity" evidence="1">
    <location>
        <begin position="24"/>
        <end position="36"/>
    </location>
</feature>
<evidence type="ECO:0008006" key="4">
    <source>
        <dbReference type="Google" id="ProtNLM"/>
    </source>
</evidence>
<protein>
    <recommendedName>
        <fullName evidence="4">F-box domain-containing protein</fullName>
    </recommendedName>
</protein>
<feature type="region of interest" description="Disordered" evidence="1">
    <location>
        <begin position="128"/>
        <end position="152"/>
    </location>
</feature>
<dbReference type="SUPFAM" id="SSF52047">
    <property type="entry name" value="RNI-like"/>
    <property type="match status" value="1"/>
</dbReference>
<dbReference type="Gene3D" id="3.80.10.10">
    <property type="entry name" value="Ribonuclease Inhibitor"/>
    <property type="match status" value="1"/>
</dbReference>
<sequence>MDRKRLSSLQLSSKSIGKALWGKAESSNAESSTASTPRPQVVEPPLLPTEILRFIFELLWESEPSSEDVQNFRQSCRLFNEISLEYIYSDVVVSLNEGGSDSGSLAKLLKHSENTIAHISRLQITGFPPAPRRSGFSSLRPSGKYGSDSRRTSRENLKTLLELLSPNKLTTFAINGRHIPERIDRIPVSLLFGKHPNLRQLCIPITLLFQHGINTSEALGSTAIPTFQSLILTDLRYPRHISDVWTLLRNSEDTLKSLALKSPPDSDLENFLIHRGRQGLTAGLPSTVLSLHNLQDLHLEGFPNIDKVFEDCAPNLVNLANIRTLRLERCQQADAFLLASLSVYRMPKLKSLQLIETGSNLALDGILPLIGSMKLETLMLVLHAWEGRINWQVIKEQLAGSLKRMWIEHLSSYHGPHDILDMIDYEPPYTDAFFPHGWPELEEIAIDPYVLEGNSIMIPQNVKVCRIVGETAREVVRRHQPSSKNADKLLNFRNEEGAQTNLKVVALGTLDRPDIGKLIRHPFFYTVFSDPGQNRKSVSSRRSVTIDETAKKAPDSHILWLDRTDKPWSDKHGSFWS</sequence>
<evidence type="ECO:0000256" key="1">
    <source>
        <dbReference type="SAM" id="MobiDB-lite"/>
    </source>
</evidence>
<dbReference type="EMBL" id="JAVHNR010000012">
    <property type="protein sequence ID" value="KAK6330022.1"/>
    <property type="molecule type" value="Genomic_DNA"/>
</dbReference>
<dbReference type="InterPro" id="IPR032675">
    <property type="entry name" value="LRR_dom_sf"/>
</dbReference>